<dbReference type="InterPro" id="IPR025646">
    <property type="entry name" value="DUF4350"/>
</dbReference>
<name>A0A075GER9_9EURY</name>
<proteinExistence type="predicted"/>
<evidence type="ECO:0000313" key="2">
    <source>
        <dbReference type="EMBL" id="AIF02536.1"/>
    </source>
</evidence>
<evidence type="ECO:0000259" key="1">
    <source>
        <dbReference type="Pfam" id="PF14258"/>
    </source>
</evidence>
<dbReference type="Pfam" id="PF14258">
    <property type="entry name" value="DUF4350"/>
    <property type="match status" value="1"/>
</dbReference>
<reference evidence="2" key="1">
    <citation type="journal article" date="2014" name="Genome Biol. Evol.">
        <title>Pangenome evidence for extensive interdomain horizontal transfer affecting lineage core and shell genes in uncultured planktonic thaumarchaeota and euryarchaeota.</title>
        <authorList>
            <person name="Deschamps P."/>
            <person name="Zivanovic Y."/>
            <person name="Moreira D."/>
            <person name="Rodriguez-Valera F."/>
            <person name="Lopez-Garcia P."/>
        </authorList>
    </citation>
    <scope>NUCLEOTIDE SEQUENCE</scope>
</reference>
<feature type="domain" description="DUF4350" evidence="1">
    <location>
        <begin position="17"/>
        <end position="238"/>
    </location>
</feature>
<organism evidence="2">
    <name type="scientific">uncultured marine group II/III euryarchaeote KM3_157_F12</name>
    <dbReference type="NCBI Taxonomy" id="1457905"/>
    <lineage>
        <taxon>Archaea</taxon>
        <taxon>Methanobacteriati</taxon>
        <taxon>Methanobacteriota</taxon>
        <taxon>environmental samples</taxon>
    </lineage>
</organism>
<dbReference type="Gene3D" id="3.40.50.880">
    <property type="match status" value="1"/>
</dbReference>
<sequence>MARIGFDEHHMENSVANPESDGFSILANMLEEAGHQVDRIETSLPTSEPFPWEVLVIPFPKKPFSEEESLALHEHLRSGKGLLLLAEWGDLFDHVDHLNELTSPYGIKIQRDRVTDLTEHLTQEVRLGGVLLDEQPTLHFVRIRTFADHPVSEGLEELIYFSGCSLRANDPAVVLASTEESSFGDLDLDQELDDDEAQGSLPIAVSSEAAGRLVVVGDCNIAANGYIEEGDNMKFVIQTIEWLLYER</sequence>
<accession>A0A075GER9</accession>
<dbReference type="InterPro" id="IPR029062">
    <property type="entry name" value="Class_I_gatase-like"/>
</dbReference>
<dbReference type="EMBL" id="KF900653">
    <property type="protein sequence ID" value="AIF02536.1"/>
    <property type="molecule type" value="Genomic_DNA"/>
</dbReference>
<dbReference type="SUPFAM" id="SSF52317">
    <property type="entry name" value="Class I glutamine amidotransferase-like"/>
    <property type="match status" value="1"/>
</dbReference>
<dbReference type="AlphaFoldDB" id="A0A075GER9"/>
<protein>
    <recommendedName>
        <fullName evidence="1">DUF4350 domain-containing protein</fullName>
    </recommendedName>
</protein>